<dbReference type="PANTHER" id="PTHR21411:SF0">
    <property type="entry name" value="REGULATORY PROTEIN ZESTE"/>
    <property type="match status" value="1"/>
</dbReference>
<dbReference type="Proteomes" id="UP000648187">
    <property type="component" value="Unassembled WGS sequence"/>
</dbReference>
<protein>
    <recommendedName>
        <fullName evidence="2">Regulatory protein zeste</fullName>
    </recommendedName>
</protein>
<accession>A0A835L4E2</accession>
<feature type="region of interest" description="Disordered" evidence="6">
    <location>
        <begin position="83"/>
        <end position="105"/>
    </location>
</feature>
<dbReference type="EMBL" id="JACKWZ010000362">
    <property type="protein sequence ID" value="KAF9408767.1"/>
    <property type="molecule type" value="Genomic_DNA"/>
</dbReference>
<name>A0A835L4E2_SPOEX</name>
<keyword evidence="9" id="KW-1185">Reference proteome</keyword>
<evidence type="ECO:0000256" key="4">
    <source>
        <dbReference type="ARBA" id="ARBA00023163"/>
    </source>
</evidence>
<organism evidence="8 9">
    <name type="scientific">Spodoptera exigua</name>
    <name type="common">Beet armyworm</name>
    <name type="synonym">Noctua fulgens</name>
    <dbReference type="NCBI Taxonomy" id="7107"/>
    <lineage>
        <taxon>Eukaryota</taxon>
        <taxon>Metazoa</taxon>
        <taxon>Ecdysozoa</taxon>
        <taxon>Arthropoda</taxon>
        <taxon>Hexapoda</taxon>
        <taxon>Insecta</taxon>
        <taxon>Pterygota</taxon>
        <taxon>Neoptera</taxon>
        <taxon>Endopterygota</taxon>
        <taxon>Lepidoptera</taxon>
        <taxon>Glossata</taxon>
        <taxon>Ditrysia</taxon>
        <taxon>Noctuoidea</taxon>
        <taxon>Noctuidae</taxon>
        <taxon>Amphipyrinae</taxon>
        <taxon>Spodoptera</taxon>
    </lineage>
</organism>
<comment type="subunit">
    <text evidence="1">Self-associates forming complexes of several hundred monomers.</text>
</comment>
<comment type="caution">
    <text evidence="8">The sequence shown here is derived from an EMBL/GenBank/DDBJ whole genome shotgun (WGS) entry which is preliminary data.</text>
</comment>
<dbReference type="AlphaFoldDB" id="A0A835L4E2"/>
<dbReference type="InterPro" id="IPR028002">
    <property type="entry name" value="Myb_DNA-bind_5"/>
</dbReference>
<sequence>MEQQKRKRGENWSCDEKEILRQLIAQSAQILEDKSTKSSVNSQKIKEWKNIQVKFNELTGKFRSGGELKLAWKRMKLSAKSNLSMHRREQHLTGGGEKPPSPSPEDLAVMAIAPHDFVIEVNEYDSDALDPVPVPTINAAGIDSKPGPSFETVSFHIETCEDRPEKDFVCLQDTNNSEACVEEQATIKKKKSLQNRCKLN</sequence>
<evidence type="ECO:0000259" key="7">
    <source>
        <dbReference type="Pfam" id="PF13873"/>
    </source>
</evidence>
<feature type="domain" description="Myb/SANT-like DNA-binding" evidence="7">
    <location>
        <begin position="8"/>
        <end position="83"/>
    </location>
</feature>
<evidence type="ECO:0000256" key="2">
    <source>
        <dbReference type="ARBA" id="ARBA00016807"/>
    </source>
</evidence>
<evidence type="ECO:0000256" key="5">
    <source>
        <dbReference type="ARBA" id="ARBA00025466"/>
    </source>
</evidence>
<comment type="function">
    <text evidence="5">Involved in transvection phenomena (= synapsis-dependent gene expression), where the synaptic pairing of chromosomes carrying genes with which zeste interacts influences the expression of these genes. Zeste binds to DNA and stimulates transcription from a nearby promoter.</text>
</comment>
<gene>
    <name evidence="8" type="ORF">HW555_011658</name>
</gene>
<evidence type="ECO:0000256" key="3">
    <source>
        <dbReference type="ARBA" id="ARBA00023015"/>
    </source>
</evidence>
<dbReference type="Pfam" id="PF13873">
    <property type="entry name" value="Myb_DNA-bind_5"/>
    <property type="match status" value="1"/>
</dbReference>
<keyword evidence="3" id="KW-0805">Transcription regulation</keyword>
<proteinExistence type="predicted"/>
<dbReference type="PANTHER" id="PTHR21411">
    <property type="entry name" value="APONTIC"/>
    <property type="match status" value="1"/>
</dbReference>
<reference evidence="8" key="1">
    <citation type="submission" date="2020-08" db="EMBL/GenBank/DDBJ databases">
        <title>Spodoptera exigua strain:BAW_Kor-Di-RS1 Genome sequencing and assembly.</title>
        <authorList>
            <person name="Kim J."/>
            <person name="Nam H.Y."/>
            <person name="Kwon M."/>
            <person name="Choi J.H."/>
            <person name="Cho S.R."/>
            <person name="Kim G.-H."/>
        </authorList>
    </citation>
    <scope>NUCLEOTIDE SEQUENCE</scope>
    <source>
        <strain evidence="8">BAW_Kor-Di-RS1</strain>
        <tissue evidence="8">Whole-body</tissue>
    </source>
</reference>
<evidence type="ECO:0000313" key="9">
    <source>
        <dbReference type="Proteomes" id="UP000648187"/>
    </source>
</evidence>
<keyword evidence="4" id="KW-0804">Transcription</keyword>
<evidence type="ECO:0000256" key="1">
    <source>
        <dbReference type="ARBA" id="ARBA00011764"/>
    </source>
</evidence>
<evidence type="ECO:0000313" key="8">
    <source>
        <dbReference type="EMBL" id="KAF9408767.1"/>
    </source>
</evidence>
<evidence type="ECO:0000256" key="6">
    <source>
        <dbReference type="SAM" id="MobiDB-lite"/>
    </source>
</evidence>